<dbReference type="STRING" id="140314.SAMN04488076_10659"/>
<name>A0A143YNU9_9LACT</name>
<feature type="domain" description="N-acetyltransferase" evidence="1">
    <location>
        <begin position="1"/>
        <end position="167"/>
    </location>
</feature>
<protein>
    <submittedName>
        <fullName evidence="2">Acyl-coa n-acyltransferase</fullName>
    </submittedName>
</protein>
<reference evidence="2 3" key="1">
    <citation type="submission" date="2016-02" db="EMBL/GenBank/DDBJ databases">
        <authorList>
            <person name="Wen L."/>
            <person name="He K."/>
            <person name="Yang H."/>
        </authorList>
    </citation>
    <scope>NUCLEOTIDE SEQUENCE [LARGE SCALE GENOMIC DNA]</scope>
    <source>
        <strain evidence="2">Trichococcus palustris</strain>
    </source>
</reference>
<gene>
    <name evidence="2" type="ORF">Tpal_1663</name>
</gene>
<evidence type="ECO:0000313" key="2">
    <source>
        <dbReference type="EMBL" id="CZQ93646.1"/>
    </source>
</evidence>
<organism evidence="2 3">
    <name type="scientific">Trichococcus palustris</name>
    <dbReference type="NCBI Taxonomy" id="140314"/>
    <lineage>
        <taxon>Bacteria</taxon>
        <taxon>Bacillati</taxon>
        <taxon>Bacillota</taxon>
        <taxon>Bacilli</taxon>
        <taxon>Lactobacillales</taxon>
        <taxon>Carnobacteriaceae</taxon>
        <taxon>Trichococcus</taxon>
    </lineage>
</organism>
<dbReference type="SUPFAM" id="SSF55729">
    <property type="entry name" value="Acyl-CoA N-acyltransferases (Nat)"/>
    <property type="match status" value="1"/>
</dbReference>
<dbReference type="Pfam" id="PF00583">
    <property type="entry name" value="Acetyltransf_1"/>
    <property type="match status" value="1"/>
</dbReference>
<sequence>MIRKATPEDMPKIMEIINDAKRSLKERGIDQWQSGYPNEEIILQDIAGGNSYVYTEEGELLATFGLFYGVDPTYVTIYDGEWLTDNSYSVIHRVAINGHLRGKGIVGKIIAFAGEESLKNGFKSMRIDTHPENKSMQRALQKAGYHYCGNILLASGDLRLAYEKVLETAA</sequence>
<dbReference type="Gene3D" id="3.40.630.30">
    <property type="match status" value="1"/>
</dbReference>
<dbReference type="OrthoDB" id="9796381at2"/>
<dbReference type="AlphaFoldDB" id="A0A143YNU9"/>
<keyword evidence="3" id="KW-1185">Reference proteome</keyword>
<dbReference type="InterPro" id="IPR016181">
    <property type="entry name" value="Acyl_CoA_acyltransferase"/>
</dbReference>
<dbReference type="InterPro" id="IPR000182">
    <property type="entry name" value="GNAT_dom"/>
</dbReference>
<evidence type="ECO:0000313" key="3">
    <source>
        <dbReference type="Proteomes" id="UP000242754"/>
    </source>
</evidence>
<dbReference type="RefSeq" id="WP_087033237.1">
    <property type="nucleotide sequence ID" value="NZ_FJNE01000004.1"/>
</dbReference>
<accession>A0A143YNU9</accession>
<evidence type="ECO:0000259" key="1">
    <source>
        <dbReference type="PROSITE" id="PS51186"/>
    </source>
</evidence>
<dbReference type="EMBL" id="FJNE01000004">
    <property type="protein sequence ID" value="CZQ93646.1"/>
    <property type="molecule type" value="Genomic_DNA"/>
</dbReference>
<dbReference type="PROSITE" id="PS51186">
    <property type="entry name" value="GNAT"/>
    <property type="match status" value="1"/>
</dbReference>
<keyword evidence="2" id="KW-0808">Transferase</keyword>
<keyword evidence="2" id="KW-0012">Acyltransferase</keyword>
<proteinExistence type="predicted"/>
<dbReference type="GO" id="GO:0016747">
    <property type="term" value="F:acyltransferase activity, transferring groups other than amino-acyl groups"/>
    <property type="evidence" value="ECO:0007669"/>
    <property type="project" value="InterPro"/>
</dbReference>
<dbReference type="Proteomes" id="UP000242754">
    <property type="component" value="Unassembled WGS sequence"/>
</dbReference>